<dbReference type="EMBL" id="JAINVZ010000018">
    <property type="protein sequence ID" value="MBY8887717.1"/>
    <property type="molecule type" value="Genomic_DNA"/>
</dbReference>
<feature type="chain" id="PRO_5046740059" evidence="1">
    <location>
        <begin position="27"/>
        <end position="154"/>
    </location>
</feature>
<comment type="caution">
    <text evidence="3">The sequence shown here is derived from an EMBL/GenBank/DDBJ whole genome shotgun (WGS) entry which is preliminary data.</text>
</comment>
<protein>
    <submittedName>
        <fullName evidence="3">RICIN domain-containing protein</fullName>
    </submittedName>
</protein>
<proteinExistence type="predicted"/>
<evidence type="ECO:0000256" key="1">
    <source>
        <dbReference type="SAM" id="SignalP"/>
    </source>
</evidence>
<dbReference type="InterPro" id="IPR000772">
    <property type="entry name" value="Ricin_B_lectin"/>
</dbReference>
<evidence type="ECO:0000259" key="2">
    <source>
        <dbReference type="Pfam" id="PF14200"/>
    </source>
</evidence>
<dbReference type="RefSeq" id="WP_222980459.1">
    <property type="nucleotide sequence ID" value="NZ_JAINVZ010000018.1"/>
</dbReference>
<keyword evidence="1" id="KW-0732">Signal</keyword>
<dbReference type="Gene3D" id="2.80.10.50">
    <property type="match status" value="1"/>
</dbReference>
<name>A0ABS7R132_9ACTN</name>
<gene>
    <name evidence="3" type="ORF">K7472_23165</name>
</gene>
<feature type="signal peptide" evidence="1">
    <location>
        <begin position="1"/>
        <end position="26"/>
    </location>
</feature>
<feature type="domain" description="Ricin B lectin" evidence="2">
    <location>
        <begin position="27"/>
        <end position="87"/>
    </location>
</feature>
<keyword evidence="4" id="KW-1185">Reference proteome</keyword>
<evidence type="ECO:0000313" key="3">
    <source>
        <dbReference type="EMBL" id="MBY8887717.1"/>
    </source>
</evidence>
<sequence length="154" mass="16925">MRLRAVLPALALAASAVLSMSSPASAVEPGAYQLVNASTGQCLTGEGGAHQLVRTGACDERGARWFLRDTPDGYEVRHAETGACLDQSLLRIYPPRVATEPCDFRQSAWQLERRDDGVLRLRLDRTDSCLTGPRDGALLLPCGDRDQEWFLRRV</sequence>
<accession>A0ABS7R132</accession>
<dbReference type="SUPFAM" id="SSF50370">
    <property type="entry name" value="Ricin B-like lectins"/>
    <property type="match status" value="1"/>
</dbReference>
<dbReference type="Pfam" id="PF14200">
    <property type="entry name" value="RicinB_lectin_2"/>
    <property type="match status" value="1"/>
</dbReference>
<reference evidence="3 4" key="1">
    <citation type="submission" date="2021-08" db="EMBL/GenBank/DDBJ databases">
        <title>Streptomyces sp. PTM05 isolated from lichen.</title>
        <authorList>
            <person name="Somphong A."/>
            <person name="Phongsopitanun W."/>
            <person name="Tanasupawat S."/>
        </authorList>
    </citation>
    <scope>NUCLEOTIDE SEQUENCE [LARGE SCALE GENOMIC DNA]</scope>
    <source>
        <strain evidence="3 4">Ptm05</strain>
    </source>
</reference>
<evidence type="ECO:0000313" key="4">
    <source>
        <dbReference type="Proteomes" id="UP001198565"/>
    </source>
</evidence>
<dbReference type="InterPro" id="IPR035992">
    <property type="entry name" value="Ricin_B-like_lectins"/>
</dbReference>
<organism evidence="3 4">
    <name type="scientific">Streptantibioticus parmotrematis</name>
    <dbReference type="NCBI Taxonomy" id="2873249"/>
    <lineage>
        <taxon>Bacteria</taxon>
        <taxon>Bacillati</taxon>
        <taxon>Actinomycetota</taxon>
        <taxon>Actinomycetes</taxon>
        <taxon>Kitasatosporales</taxon>
        <taxon>Streptomycetaceae</taxon>
        <taxon>Streptantibioticus</taxon>
    </lineage>
</organism>
<dbReference type="CDD" id="cd23415">
    <property type="entry name" value="beta-trefoil_Ricin_AH"/>
    <property type="match status" value="1"/>
</dbReference>
<dbReference type="Proteomes" id="UP001198565">
    <property type="component" value="Unassembled WGS sequence"/>
</dbReference>